<organism evidence="1 2">
    <name type="scientific">Thioalkalicoccus limnaeus</name>
    <dbReference type="NCBI Taxonomy" id="120681"/>
    <lineage>
        <taxon>Bacteria</taxon>
        <taxon>Pseudomonadati</taxon>
        <taxon>Pseudomonadota</taxon>
        <taxon>Gammaproteobacteria</taxon>
        <taxon>Chromatiales</taxon>
        <taxon>Chromatiaceae</taxon>
        <taxon>Thioalkalicoccus</taxon>
    </lineage>
</organism>
<gene>
    <name evidence="1" type="ORF">ABC977_08365</name>
</gene>
<reference evidence="1 2" key="1">
    <citation type="submission" date="2024-05" db="EMBL/GenBank/DDBJ databases">
        <title>Genome Sequence and Characterization of the New Strain Purple Sulfur Bacterium of Genus Thioalkalicoccus.</title>
        <authorList>
            <person name="Bryantseva I.A."/>
            <person name="Kyndt J.A."/>
            <person name="Imhoff J.F."/>
        </authorList>
    </citation>
    <scope>NUCLEOTIDE SEQUENCE [LARGE SCALE GENOMIC DNA]</scope>
    <source>
        <strain evidence="1 2">Um2</strain>
    </source>
</reference>
<dbReference type="Proteomes" id="UP001564408">
    <property type="component" value="Unassembled WGS sequence"/>
</dbReference>
<dbReference type="RefSeq" id="WP_369666801.1">
    <property type="nucleotide sequence ID" value="NZ_JBDKXB010000008.1"/>
</dbReference>
<evidence type="ECO:0000313" key="2">
    <source>
        <dbReference type="Proteomes" id="UP001564408"/>
    </source>
</evidence>
<sequence>MLLRSGVLRAANPVNEIRDIGLMGEVLPAYLNALRALEPRQFNAVEKTLKTILPQIDGIDFNVNDLGEVPLSGRLANGAAGRRTITNLSCTDRLGLDSSASIHLARAASLLPSSAPDTLAPSPSPMMPQWLESAVSMICIIFILFCRTPGVLYTPAP</sequence>
<comment type="caution">
    <text evidence="1">The sequence shown here is derived from an EMBL/GenBank/DDBJ whole genome shotgun (WGS) entry which is preliminary data.</text>
</comment>
<evidence type="ECO:0000313" key="1">
    <source>
        <dbReference type="EMBL" id="MEY6432414.1"/>
    </source>
</evidence>
<protein>
    <submittedName>
        <fullName evidence="1">Uncharacterized protein</fullName>
    </submittedName>
</protein>
<accession>A0ABV4BF31</accession>
<proteinExistence type="predicted"/>
<name>A0ABV4BF31_9GAMM</name>
<keyword evidence="2" id="KW-1185">Reference proteome</keyword>
<dbReference type="EMBL" id="JBDKXB010000008">
    <property type="protein sequence ID" value="MEY6432414.1"/>
    <property type="molecule type" value="Genomic_DNA"/>
</dbReference>